<dbReference type="Proteomes" id="UP000017819">
    <property type="component" value="Unassembled WGS sequence"/>
</dbReference>
<dbReference type="PATRIC" id="fig|631454.5.peg.1869"/>
<comment type="caution">
    <text evidence="2">The sequence shown here is derived from an EMBL/GenBank/DDBJ whole genome shotgun (WGS) entry which is preliminary data.</text>
</comment>
<evidence type="ECO:0000313" key="3">
    <source>
        <dbReference type="Proteomes" id="UP000017819"/>
    </source>
</evidence>
<dbReference type="OrthoDB" id="9811471at2"/>
<dbReference type="PANTHER" id="PTHR46310:SF7">
    <property type="entry name" value="AMIDASE 1"/>
    <property type="match status" value="1"/>
</dbReference>
<dbReference type="Gene3D" id="3.90.1300.10">
    <property type="entry name" value="Amidase signature (AS) domain"/>
    <property type="match status" value="1"/>
</dbReference>
<gene>
    <name evidence="2" type="ORF">N177_1890</name>
</gene>
<dbReference type="EMBL" id="AWXZ01000023">
    <property type="protein sequence ID" value="ESR25373.1"/>
    <property type="molecule type" value="Genomic_DNA"/>
</dbReference>
<dbReference type="InterPro" id="IPR023631">
    <property type="entry name" value="Amidase_dom"/>
</dbReference>
<dbReference type="Pfam" id="PF01425">
    <property type="entry name" value="Amidase"/>
    <property type="match status" value="1"/>
</dbReference>
<reference evidence="2 3" key="1">
    <citation type="journal article" date="2014" name="Genome Announc.">
        <title>Draft Genome Sequence of Lutibaculum baratangense Strain AMV1T, Isolated from a Mud Volcano in Andamans, India.</title>
        <authorList>
            <person name="Singh A."/>
            <person name="Sreenivas A."/>
            <person name="Sathyanarayana Reddy G."/>
            <person name="Pinnaka A.K."/>
            <person name="Shivaji S."/>
        </authorList>
    </citation>
    <scope>NUCLEOTIDE SEQUENCE [LARGE SCALE GENOMIC DNA]</scope>
    <source>
        <strain evidence="2 3">AMV1</strain>
    </source>
</reference>
<dbReference type="GO" id="GO:0016740">
    <property type="term" value="F:transferase activity"/>
    <property type="evidence" value="ECO:0007669"/>
    <property type="project" value="UniProtKB-KW"/>
</dbReference>
<name>V4TH36_9HYPH</name>
<organism evidence="2 3">
    <name type="scientific">Lutibaculum baratangense AMV1</name>
    <dbReference type="NCBI Taxonomy" id="631454"/>
    <lineage>
        <taxon>Bacteria</taxon>
        <taxon>Pseudomonadati</taxon>
        <taxon>Pseudomonadota</taxon>
        <taxon>Alphaproteobacteria</taxon>
        <taxon>Hyphomicrobiales</taxon>
        <taxon>Tepidamorphaceae</taxon>
        <taxon>Lutibaculum</taxon>
    </lineage>
</organism>
<evidence type="ECO:0000259" key="1">
    <source>
        <dbReference type="Pfam" id="PF01425"/>
    </source>
</evidence>
<dbReference type="SUPFAM" id="SSF75304">
    <property type="entry name" value="Amidase signature (AS) enzymes"/>
    <property type="match status" value="1"/>
</dbReference>
<dbReference type="RefSeq" id="WP_023432031.1">
    <property type="nucleotide sequence ID" value="NZ_AWXZ01000023.1"/>
</dbReference>
<evidence type="ECO:0000313" key="2">
    <source>
        <dbReference type="EMBL" id="ESR25373.1"/>
    </source>
</evidence>
<feature type="domain" description="Amidase" evidence="1">
    <location>
        <begin position="28"/>
        <end position="393"/>
    </location>
</feature>
<accession>V4TH36</accession>
<sequence length="411" mass="42793">MTEAQRALDALPHDPFGAFCRDYHATLEGTRGGPLAGLSFAAKDVFDIAGRPRGFGHPEWTSSHPPATETAEALRLLLDAGASLAGRTVSDEMCYSLTGDNVHYGAPINPRAPDRVTGGSSSGSAAVVAGGLVDFAIGTDCGGSVRVPSAYCGIFGMRPTHGRASLEGVHPFAGSFDCTGWMARDPELMTRVGRVLLRDEAPARPFRRLVIAEDGMARADADVRGGLEAGVSSLSAAVGEAAQVTLAPEGLESWFETFRVLQAGEIWAALGTWIATRQPRFGPGVAERFAAASRIGSADVAAATRRREEIRLRLDEAIGPDDVVCLPTTPRPAPPRGGAVEEVEVDFRNRAMALLCVAGLGGLPQVTVPAGTVGGAPIGLSVIARRGRDIDLLDLVGRAFLAVPAAGAAVR</sequence>
<dbReference type="STRING" id="631454.N177_1890"/>
<dbReference type="PROSITE" id="PS00571">
    <property type="entry name" value="AMIDASES"/>
    <property type="match status" value="1"/>
</dbReference>
<proteinExistence type="predicted"/>
<keyword evidence="2" id="KW-0808">Transferase</keyword>
<dbReference type="AlphaFoldDB" id="V4TH36"/>
<dbReference type="NCBIfam" id="NF006169">
    <property type="entry name" value="PRK08310.1"/>
    <property type="match status" value="1"/>
</dbReference>
<dbReference type="InterPro" id="IPR020556">
    <property type="entry name" value="Amidase_CS"/>
</dbReference>
<dbReference type="InterPro" id="IPR036928">
    <property type="entry name" value="AS_sf"/>
</dbReference>
<dbReference type="PANTHER" id="PTHR46310">
    <property type="entry name" value="AMIDASE 1"/>
    <property type="match status" value="1"/>
</dbReference>
<keyword evidence="3" id="KW-1185">Reference proteome</keyword>
<protein>
    <submittedName>
        <fullName evidence="2">Asp-tRNAAsn/Glu-tRNAGln amidotransferase</fullName>
    </submittedName>
</protein>
<dbReference type="eggNOG" id="COG0154">
    <property type="taxonomic scope" value="Bacteria"/>
</dbReference>